<dbReference type="InterPro" id="IPR029058">
    <property type="entry name" value="AB_hydrolase_fold"/>
</dbReference>
<sequence length="265" mass="29835">IDNLKLNYDNVTRTTSNQLGVDIRIPGWGDPLVVEYIDPSKASPGSYFSDIGNMLVNDLGYVRNLSLRGAPYDFRKGPNENEEFFAKLKTLVEETYAINNNTPVTLLAHSMGGPMTLIMLQRQSQKWKDKFINSFITLSAVWAGSVKAVKVFAIGVPDAWEFRKDNEKYQLDFTAPGVEVHCLYGSKVQTVEKLYYKPGTAIDGYPQLVFGDGDGTVNIRSLEACAHWQKSQKQKIYYQGFPGIDHTNILRNHDILAYIKTVLKV</sequence>
<evidence type="ECO:0000313" key="2">
    <source>
        <dbReference type="Proteomes" id="UP000036403"/>
    </source>
</evidence>
<dbReference type="Proteomes" id="UP000036403">
    <property type="component" value="Unassembled WGS sequence"/>
</dbReference>
<evidence type="ECO:0000313" key="1">
    <source>
        <dbReference type="EMBL" id="KMQ88862.1"/>
    </source>
</evidence>
<dbReference type="AlphaFoldDB" id="A0A0J7KF30"/>
<comment type="caution">
    <text evidence="1">The sequence shown here is derived from an EMBL/GenBank/DDBJ whole genome shotgun (WGS) entry which is preliminary data.</text>
</comment>
<gene>
    <name evidence="1" type="ORF">RF55_11578</name>
</gene>
<dbReference type="Gene3D" id="3.40.50.1820">
    <property type="entry name" value="alpha/beta hydrolase"/>
    <property type="match status" value="2"/>
</dbReference>
<protein>
    <submittedName>
        <fullName evidence="1">Group xv phospholipase a2-like protein</fullName>
    </submittedName>
</protein>
<dbReference type="SUPFAM" id="SSF53474">
    <property type="entry name" value="alpha/beta-Hydrolases"/>
    <property type="match status" value="1"/>
</dbReference>
<dbReference type="GO" id="GO:0006629">
    <property type="term" value="P:lipid metabolic process"/>
    <property type="evidence" value="ECO:0007669"/>
    <property type="project" value="InterPro"/>
</dbReference>
<keyword evidence="2" id="KW-1185">Reference proteome</keyword>
<name>A0A0J7KF30_LASNI</name>
<reference evidence="1 2" key="1">
    <citation type="submission" date="2015-04" db="EMBL/GenBank/DDBJ databases">
        <title>Lasius niger genome sequencing.</title>
        <authorList>
            <person name="Konorov E.A."/>
            <person name="Nikitin M.A."/>
            <person name="Kirill M.V."/>
            <person name="Chang P."/>
        </authorList>
    </citation>
    <scope>NUCLEOTIDE SEQUENCE [LARGE SCALE GENOMIC DNA]</scope>
    <source>
        <tissue evidence="1">Whole</tissue>
    </source>
</reference>
<dbReference type="Pfam" id="PF02450">
    <property type="entry name" value="LCAT"/>
    <property type="match status" value="2"/>
</dbReference>
<proteinExistence type="predicted"/>
<dbReference type="EMBL" id="LBMM01008453">
    <property type="protein sequence ID" value="KMQ88862.1"/>
    <property type="molecule type" value="Genomic_DNA"/>
</dbReference>
<dbReference type="STRING" id="67767.A0A0J7KF30"/>
<accession>A0A0J7KF30</accession>
<dbReference type="GO" id="GO:0008374">
    <property type="term" value="F:O-acyltransferase activity"/>
    <property type="evidence" value="ECO:0007669"/>
    <property type="project" value="InterPro"/>
</dbReference>
<feature type="non-terminal residue" evidence="1">
    <location>
        <position position="1"/>
    </location>
</feature>
<dbReference type="InterPro" id="IPR003386">
    <property type="entry name" value="LACT/PDAT_acylTrfase"/>
</dbReference>
<dbReference type="PANTHER" id="PTHR11440">
    <property type="entry name" value="LECITHIN-CHOLESTEROL ACYLTRANSFERASE-RELATED"/>
    <property type="match status" value="1"/>
</dbReference>
<organism evidence="1 2">
    <name type="scientific">Lasius niger</name>
    <name type="common">Black garden ant</name>
    <dbReference type="NCBI Taxonomy" id="67767"/>
    <lineage>
        <taxon>Eukaryota</taxon>
        <taxon>Metazoa</taxon>
        <taxon>Ecdysozoa</taxon>
        <taxon>Arthropoda</taxon>
        <taxon>Hexapoda</taxon>
        <taxon>Insecta</taxon>
        <taxon>Pterygota</taxon>
        <taxon>Neoptera</taxon>
        <taxon>Endopterygota</taxon>
        <taxon>Hymenoptera</taxon>
        <taxon>Apocrita</taxon>
        <taxon>Aculeata</taxon>
        <taxon>Formicoidea</taxon>
        <taxon>Formicidae</taxon>
        <taxon>Formicinae</taxon>
        <taxon>Lasius</taxon>
        <taxon>Lasius</taxon>
    </lineage>
</organism>
<dbReference type="OrthoDB" id="190846at2759"/>
<dbReference type="PaxDb" id="67767-A0A0J7KF30"/>